<dbReference type="HAMAP" id="MF_00096">
    <property type="entry name" value="MutS"/>
    <property type="match status" value="1"/>
</dbReference>
<proteinExistence type="inferred from homology"/>
<dbReference type="Pfam" id="PF05190">
    <property type="entry name" value="MutS_IV"/>
    <property type="match status" value="1"/>
</dbReference>
<organism evidence="10 11">
    <name type="scientific">Tepidiforma flava</name>
    <dbReference type="NCBI Taxonomy" id="3004094"/>
    <lineage>
        <taxon>Bacteria</taxon>
        <taxon>Bacillati</taxon>
        <taxon>Chloroflexota</taxon>
        <taxon>Tepidiformia</taxon>
        <taxon>Tepidiformales</taxon>
        <taxon>Tepidiformaceae</taxon>
        <taxon>Tepidiforma</taxon>
    </lineage>
</organism>
<dbReference type="Gene3D" id="1.10.1420.10">
    <property type="match status" value="2"/>
</dbReference>
<dbReference type="InterPro" id="IPR007696">
    <property type="entry name" value="DNA_mismatch_repair_MutS_core"/>
</dbReference>
<dbReference type="RefSeq" id="WP_270056536.1">
    <property type="nucleotide sequence ID" value="NZ_CP115149.1"/>
</dbReference>
<dbReference type="SUPFAM" id="SSF53150">
    <property type="entry name" value="DNA repair protein MutS, domain II"/>
    <property type="match status" value="1"/>
</dbReference>
<gene>
    <name evidence="7 10" type="primary">mutS</name>
    <name evidence="10" type="ORF">O0235_14775</name>
</gene>
<dbReference type="InterPro" id="IPR027417">
    <property type="entry name" value="P-loop_NTPase"/>
</dbReference>
<dbReference type="Gene3D" id="3.40.50.300">
    <property type="entry name" value="P-loop containing nucleotide triphosphate hydrolases"/>
    <property type="match status" value="1"/>
</dbReference>
<dbReference type="InterPro" id="IPR007861">
    <property type="entry name" value="DNA_mismatch_repair_MutS_clamp"/>
</dbReference>
<dbReference type="Pfam" id="PF05192">
    <property type="entry name" value="MutS_III"/>
    <property type="match status" value="1"/>
</dbReference>
<dbReference type="SUPFAM" id="SSF55271">
    <property type="entry name" value="DNA repair protein MutS, domain I"/>
    <property type="match status" value="1"/>
</dbReference>
<evidence type="ECO:0000313" key="10">
    <source>
        <dbReference type="EMBL" id="WBL36011.1"/>
    </source>
</evidence>
<keyword evidence="6 7" id="KW-0234">DNA repair</keyword>
<keyword evidence="11" id="KW-1185">Reference proteome</keyword>
<comment type="function">
    <text evidence="7">This protein is involved in the repair of mismatches in DNA. It is possible that it carries out the mismatch recognition step. This protein has a weak ATPase activity.</text>
</comment>
<dbReference type="InterPro" id="IPR016151">
    <property type="entry name" value="DNA_mismatch_repair_MutS_N"/>
</dbReference>
<keyword evidence="5 7" id="KW-0238">DNA-binding</keyword>
<evidence type="ECO:0000256" key="8">
    <source>
        <dbReference type="NCBIfam" id="TIGR01070"/>
    </source>
</evidence>
<dbReference type="InterPro" id="IPR007695">
    <property type="entry name" value="DNA_mismatch_repair_MutS-lik_N"/>
</dbReference>
<dbReference type="InterPro" id="IPR045076">
    <property type="entry name" value="MutS"/>
</dbReference>
<evidence type="ECO:0000313" key="11">
    <source>
        <dbReference type="Proteomes" id="UP001212803"/>
    </source>
</evidence>
<feature type="domain" description="DNA mismatch repair proteins mutS family" evidence="9">
    <location>
        <begin position="672"/>
        <end position="688"/>
    </location>
</feature>
<dbReference type="CDD" id="cd03284">
    <property type="entry name" value="ABC_MutS1"/>
    <property type="match status" value="1"/>
</dbReference>
<feature type="binding site" evidence="7">
    <location>
        <begin position="598"/>
        <end position="605"/>
    </location>
    <ligand>
        <name>ATP</name>
        <dbReference type="ChEBI" id="CHEBI:30616"/>
    </ligand>
</feature>
<dbReference type="Gene3D" id="6.10.140.430">
    <property type="match status" value="1"/>
</dbReference>
<sequence length="852" mass="91613">MSTPIRQQYLDLRKRYPGTILFFRLGDFYETFDDDAKLVAEELQITLTSKPMGKDLRVPLAGVPYHAIDQHVAKLVARGYRVAICEQLADPSEVKGLVPRDVVRIVTAGTVTSEASLEAGRPNYLGAFVRRGRDAALALADVTTGEVRVIPGEDALLEAGRSPLAELLLEDLADAPALPLPVVQRPLLSDLAVEAELARQFGEHAQAGLLPGPAAAAAVAHLLIYLRETYPAALGAIQRVRAEGPESGLLVDERTLRNLDVFPAPGKTASLLAVIDRSRTAMGTRLLRHWLSHPLRDREALEARFDAVAWAMGRPIERERAQAVLRGMPDLARLAGKVGARSATPRDLAALRDGLRAVFDLGARLPAAELPPLLAEAVSAFSGAAEPLAALDAALAEDPPASFDEGGVIRPGFSPEIDSLHALTRDARSFLLGLERQERERTGIKSLKVGHNKVFGYYIEVSAANAALVPPHYQRRQTLVGAERYVTEELKEYESRLIGARDRLVELERQAFAALLESLAAGLPGLQAVAEGVAKVDVILGLAETAAERGYTRPAFTAGELDIRAGRHPVVEAAVGTGRFVPNDCVLGGDTQILVITGPNMSGKSTFLRQVALIALLAQAGSFVPAAEARLPLFDRIFSRIGAQDDLAAGQSTFMVEMVETAQILHRATPSSLVILDEVGRGTSTYDGMAIARAVIEFLHNRKEGAALTLFATHYHELTALEGVLPRVRNAHVAVREEGGEVVFEHRVVPGAADRSYGIHVARLAGLPHAVINRAEHLLSEFEAQRQPGASSPALPANGRVAPEAFQPALFAAVSPIEEELAGLDVDGMTPIEAIQKLYELRARARAGRVPR</sequence>
<keyword evidence="2 7" id="KW-0547">Nucleotide-binding</keyword>
<dbReference type="SMART" id="SM00534">
    <property type="entry name" value="MUTSac"/>
    <property type="match status" value="1"/>
</dbReference>
<dbReference type="SUPFAM" id="SSF48334">
    <property type="entry name" value="DNA repair protein MutS, domain III"/>
    <property type="match status" value="1"/>
</dbReference>
<evidence type="ECO:0000256" key="7">
    <source>
        <dbReference type="HAMAP-Rule" id="MF_00096"/>
    </source>
</evidence>
<dbReference type="PANTHER" id="PTHR11361">
    <property type="entry name" value="DNA MISMATCH REPAIR PROTEIN MUTS FAMILY MEMBER"/>
    <property type="match status" value="1"/>
</dbReference>
<dbReference type="Gene3D" id="3.40.1170.10">
    <property type="entry name" value="DNA repair protein MutS, domain I"/>
    <property type="match status" value="1"/>
</dbReference>
<protein>
    <recommendedName>
        <fullName evidence="7 8">DNA mismatch repair protein MutS</fullName>
    </recommendedName>
</protein>
<dbReference type="Gene3D" id="3.30.420.110">
    <property type="entry name" value="MutS, connector domain"/>
    <property type="match status" value="1"/>
</dbReference>
<dbReference type="PIRSF" id="PIRSF037677">
    <property type="entry name" value="DNA_mis_repair_Msh6"/>
    <property type="match status" value="1"/>
</dbReference>
<dbReference type="InterPro" id="IPR005748">
    <property type="entry name" value="DNA_mismatch_repair_MutS"/>
</dbReference>
<name>A0ABY7M8J1_9CHLR</name>
<comment type="similarity">
    <text evidence="1 7">Belongs to the DNA mismatch repair MutS family.</text>
</comment>
<dbReference type="SUPFAM" id="SSF52540">
    <property type="entry name" value="P-loop containing nucleoside triphosphate hydrolases"/>
    <property type="match status" value="1"/>
</dbReference>
<evidence type="ECO:0000256" key="3">
    <source>
        <dbReference type="ARBA" id="ARBA00022763"/>
    </source>
</evidence>
<dbReference type="NCBIfam" id="TIGR01070">
    <property type="entry name" value="mutS1"/>
    <property type="match status" value="1"/>
</dbReference>
<dbReference type="InterPro" id="IPR000432">
    <property type="entry name" value="DNA_mismatch_repair_MutS_C"/>
</dbReference>
<dbReference type="EMBL" id="CP115149">
    <property type="protein sequence ID" value="WBL36011.1"/>
    <property type="molecule type" value="Genomic_DNA"/>
</dbReference>
<accession>A0ABY7M8J1</accession>
<evidence type="ECO:0000256" key="5">
    <source>
        <dbReference type="ARBA" id="ARBA00023125"/>
    </source>
</evidence>
<evidence type="ECO:0000256" key="2">
    <source>
        <dbReference type="ARBA" id="ARBA00022741"/>
    </source>
</evidence>
<dbReference type="SMART" id="SM00533">
    <property type="entry name" value="MUTSd"/>
    <property type="match status" value="1"/>
</dbReference>
<keyword evidence="3 7" id="KW-0227">DNA damage</keyword>
<dbReference type="PROSITE" id="PS00486">
    <property type="entry name" value="DNA_MISMATCH_REPAIR_2"/>
    <property type="match status" value="1"/>
</dbReference>
<dbReference type="Proteomes" id="UP001212803">
    <property type="component" value="Chromosome"/>
</dbReference>
<evidence type="ECO:0000256" key="6">
    <source>
        <dbReference type="ARBA" id="ARBA00023204"/>
    </source>
</evidence>
<dbReference type="InterPro" id="IPR036187">
    <property type="entry name" value="DNA_mismatch_repair_MutS_sf"/>
</dbReference>
<evidence type="ECO:0000256" key="4">
    <source>
        <dbReference type="ARBA" id="ARBA00022840"/>
    </source>
</evidence>
<keyword evidence="4 7" id="KW-0067">ATP-binding</keyword>
<reference evidence="10 11" key="1">
    <citation type="journal article" date="2023" name="ISME J.">
        <title>Thermophilic Dehalococcoidia with unusual traits shed light on an unexpected past.</title>
        <authorList>
            <person name="Palmer M."/>
            <person name="Covington J.K."/>
            <person name="Zhou E.M."/>
            <person name="Thomas S.C."/>
            <person name="Habib N."/>
            <person name="Seymour C.O."/>
            <person name="Lai D."/>
            <person name="Johnston J."/>
            <person name="Hashimi A."/>
            <person name="Jiao J.Y."/>
            <person name="Muok A.R."/>
            <person name="Liu L."/>
            <person name="Xian W.D."/>
            <person name="Zhi X.Y."/>
            <person name="Li M.M."/>
            <person name="Silva L.P."/>
            <person name="Bowen B.P."/>
            <person name="Louie K."/>
            <person name="Briegel A."/>
            <person name="Pett-Ridge J."/>
            <person name="Weber P.K."/>
            <person name="Tocheva E.I."/>
            <person name="Woyke T."/>
            <person name="Northen T.R."/>
            <person name="Mayali X."/>
            <person name="Li W.J."/>
            <person name="Hedlund B.P."/>
        </authorList>
    </citation>
    <scope>NUCLEOTIDE SEQUENCE [LARGE SCALE GENOMIC DNA]</scope>
    <source>
        <strain evidence="10 11">YIM 72310</strain>
    </source>
</reference>
<dbReference type="InterPro" id="IPR036678">
    <property type="entry name" value="MutS_con_dom_sf"/>
</dbReference>
<evidence type="ECO:0000256" key="1">
    <source>
        <dbReference type="ARBA" id="ARBA00006271"/>
    </source>
</evidence>
<dbReference type="PANTHER" id="PTHR11361:SF34">
    <property type="entry name" value="DNA MISMATCH REPAIR PROTEIN MSH1, MITOCHONDRIAL"/>
    <property type="match status" value="1"/>
</dbReference>
<dbReference type="NCBIfam" id="NF003810">
    <property type="entry name" value="PRK05399.1"/>
    <property type="match status" value="1"/>
</dbReference>
<dbReference type="Pfam" id="PF00488">
    <property type="entry name" value="MutS_V"/>
    <property type="match status" value="1"/>
</dbReference>
<evidence type="ECO:0000259" key="9">
    <source>
        <dbReference type="PROSITE" id="PS00486"/>
    </source>
</evidence>
<dbReference type="Pfam" id="PF01624">
    <property type="entry name" value="MutS_I"/>
    <property type="match status" value="1"/>
</dbReference>
<dbReference type="InterPro" id="IPR017261">
    <property type="entry name" value="DNA_mismatch_repair_MutS/MSH"/>
</dbReference>